<proteinExistence type="inferred from homology"/>
<dbReference type="Proteomes" id="UP000492821">
    <property type="component" value="Unassembled WGS sequence"/>
</dbReference>
<dbReference type="Pfam" id="PF00153">
    <property type="entry name" value="Mito_carr"/>
    <property type="match status" value="3"/>
</dbReference>
<keyword evidence="10 22" id="KW-0472">Membrane</keyword>
<evidence type="ECO:0000256" key="21">
    <source>
        <dbReference type="ARBA" id="ARBA00080567"/>
    </source>
</evidence>
<evidence type="ECO:0000256" key="6">
    <source>
        <dbReference type="ARBA" id="ARBA00022792"/>
    </source>
</evidence>
<organism evidence="24 25">
    <name type="scientific">Panagrellus redivivus</name>
    <name type="common">Microworm</name>
    <dbReference type="NCBI Taxonomy" id="6233"/>
    <lineage>
        <taxon>Eukaryota</taxon>
        <taxon>Metazoa</taxon>
        <taxon>Ecdysozoa</taxon>
        <taxon>Nematoda</taxon>
        <taxon>Chromadorea</taxon>
        <taxon>Rhabditida</taxon>
        <taxon>Tylenchina</taxon>
        <taxon>Panagrolaimomorpha</taxon>
        <taxon>Panagrolaimoidea</taxon>
        <taxon>Panagrolaimidae</taxon>
        <taxon>Panagrellus</taxon>
    </lineage>
</organism>
<name>A0A7E4VXJ0_PANRE</name>
<dbReference type="GO" id="GO:0005289">
    <property type="term" value="F:high-affinity L-arginine transmembrane transporter activity"/>
    <property type="evidence" value="ECO:0007669"/>
    <property type="project" value="TreeGrafter"/>
</dbReference>
<keyword evidence="3 23" id="KW-0813">Transport</keyword>
<evidence type="ECO:0000313" key="24">
    <source>
        <dbReference type="Proteomes" id="UP000492821"/>
    </source>
</evidence>
<dbReference type="InterPro" id="IPR002067">
    <property type="entry name" value="MCP"/>
</dbReference>
<keyword evidence="5" id="KW-0677">Repeat</keyword>
<keyword evidence="4 22" id="KW-0812">Transmembrane</keyword>
<dbReference type="PANTHER" id="PTHR45624">
    <property type="entry name" value="MITOCHONDRIAL BASIC AMINO ACIDS TRANSPORTER-RELATED"/>
    <property type="match status" value="1"/>
</dbReference>
<comment type="catalytic activity">
    <reaction evidence="16">
        <text>N(omega)-methyl-L-arginine(in) + L-arginine(out) = N(omega)-methyl-L-arginine(out) + L-arginine(in)</text>
        <dbReference type="Rhea" id="RHEA:72803"/>
        <dbReference type="ChEBI" id="CHEBI:32682"/>
        <dbReference type="ChEBI" id="CHEBI:114953"/>
    </reaction>
</comment>
<accession>A0A7E4VXJ0</accession>
<comment type="catalytic activity">
    <reaction evidence="14">
        <text>L-homoarginine(in) + L-arginine(out) = L-homoarginine(out) + L-arginine(in)</text>
        <dbReference type="Rhea" id="RHEA:72799"/>
        <dbReference type="ChEBI" id="CHEBI:32682"/>
        <dbReference type="ChEBI" id="CHEBI:143006"/>
    </reaction>
</comment>
<evidence type="ECO:0000256" key="9">
    <source>
        <dbReference type="ARBA" id="ARBA00023128"/>
    </source>
</evidence>
<evidence type="ECO:0000256" key="5">
    <source>
        <dbReference type="ARBA" id="ARBA00022737"/>
    </source>
</evidence>
<dbReference type="InterPro" id="IPR050567">
    <property type="entry name" value="Mitochondrial_Carrier"/>
</dbReference>
<keyword evidence="6" id="KW-0999">Mitochondrion inner membrane</keyword>
<dbReference type="PROSITE" id="PS50920">
    <property type="entry name" value="SOLCAR"/>
    <property type="match status" value="3"/>
</dbReference>
<dbReference type="SUPFAM" id="SSF103506">
    <property type="entry name" value="Mitochondrial carrier"/>
    <property type="match status" value="1"/>
</dbReference>
<evidence type="ECO:0000256" key="2">
    <source>
        <dbReference type="ARBA" id="ARBA00006375"/>
    </source>
</evidence>
<evidence type="ECO:0000256" key="10">
    <source>
        <dbReference type="ARBA" id="ARBA00023136"/>
    </source>
</evidence>
<sequence>MSNENCVHFGAGVFAGAAGVLAGHPLDTVKVRLQTQTGVYRGTWHCLMMIVKKEHVKGLYKGMSSPLASLTLINAIVFGVHGNVVKKMNNEQSILTHFAAGAAAGAAQGVVAAPTELLKLRIQLQADDAHAKYKSPFHCMKTIVHEQGWRFLGRGMLATQLRDCPAFGIYFASYEYMARKMSKDGSMEALTSTQLLLAGGGAGMLSWLFNYPTDVVKTRFQASDTAKSYAEIIRLTYAERGLRTFFVGLGSTLLRAFPSNAATFFTVEWTYRLLLDFKILDKALDLESHSHKYTAGSSTNAIVANEHHHQHHPPRNERYVSVYDLWNRNSFLLPEAGSTNIDPMIHGCRFL</sequence>
<evidence type="ECO:0000256" key="16">
    <source>
        <dbReference type="ARBA" id="ARBA00052673"/>
    </source>
</evidence>
<dbReference type="GO" id="GO:0005743">
    <property type="term" value="C:mitochondrial inner membrane"/>
    <property type="evidence" value="ECO:0007669"/>
    <property type="project" value="UniProtKB-SubCell"/>
</dbReference>
<dbReference type="InterPro" id="IPR018108">
    <property type="entry name" value="MCP_transmembrane"/>
</dbReference>
<evidence type="ECO:0000256" key="1">
    <source>
        <dbReference type="ARBA" id="ARBA00004448"/>
    </source>
</evidence>
<evidence type="ECO:0000256" key="4">
    <source>
        <dbReference type="ARBA" id="ARBA00022692"/>
    </source>
</evidence>
<comment type="catalytic activity">
    <reaction evidence="15">
        <text>L-ornithine(in) + L-arginine(out) = L-ornithine(out) + L-arginine(in)</text>
        <dbReference type="Rhea" id="RHEA:34991"/>
        <dbReference type="ChEBI" id="CHEBI:32682"/>
        <dbReference type="ChEBI" id="CHEBI:46911"/>
    </reaction>
</comment>
<feature type="repeat" description="Solcar" evidence="22">
    <location>
        <begin position="190"/>
        <end position="273"/>
    </location>
</feature>
<dbReference type="PRINTS" id="PR00926">
    <property type="entry name" value="MITOCARRIER"/>
</dbReference>
<dbReference type="AlphaFoldDB" id="A0A7E4VXJ0"/>
<reference evidence="24" key="1">
    <citation type="journal article" date="2013" name="Genetics">
        <title>The draft genome and transcriptome of Panagrellus redivivus are shaped by the harsh demands of a free-living lifestyle.</title>
        <authorList>
            <person name="Srinivasan J."/>
            <person name="Dillman A.R."/>
            <person name="Macchietto M.G."/>
            <person name="Heikkinen L."/>
            <person name="Lakso M."/>
            <person name="Fracchia K.M."/>
            <person name="Antoshechkin I."/>
            <person name="Mortazavi A."/>
            <person name="Wong G."/>
            <person name="Sternberg P.W."/>
        </authorList>
    </citation>
    <scope>NUCLEOTIDE SEQUENCE [LARGE SCALE GENOMIC DNA]</scope>
    <source>
        <strain evidence="24">MT8872</strain>
    </source>
</reference>
<feature type="repeat" description="Solcar" evidence="22">
    <location>
        <begin position="92"/>
        <end position="180"/>
    </location>
</feature>
<keyword evidence="7" id="KW-0029">Amino-acid transport</keyword>
<evidence type="ECO:0000256" key="13">
    <source>
        <dbReference type="ARBA" id="ARBA00050768"/>
    </source>
</evidence>
<evidence type="ECO:0000256" key="11">
    <source>
        <dbReference type="ARBA" id="ARBA00049090"/>
    </source>
</evidence>
<keyword evidence="24" id="KW-1185">Reference proteome</keyword>
<evidence type="ECO:0000256" key="7">
    <source>
        <dbReference type="ARBA" id="ARBA00022970"/>
    </source>
</evidence>
<keyword evidence="9" id="KW-0496">Mitochondrion</keyword>
<evidence type="ECO:0000256" key="20">
    <source>
        <dbReference type="ARBA" id="ARBA00079387"/>
    </source>
</evidence>
<dbReference type="FunFam" id="1.50.40.10:FF:000037">
    <property type="entry name" value="Solute carrier family 25 member 29"/>
    <property type="match status" value="1"/>
</dbReference>
<evidence type="ECO:0000256" key="22">
    <source>
        <dbReference type="PROSITE-ProRule" id="PRU00282"/>
    </source>
</evidence>
<evidence type="ECO:0000313" key="25">
    <source>
        <dbReference type="WBParaSite" id="Pan_g4791.t2"/>
    </source>
</evidence>
<evidence type="ECO:0000256" key="15">
    <source>
        <dbReference type="ARBA" id="ARBA00051921"/>
    </source>
</evidence>
<dbReference type="PANTHER" id="PTHR45624:SF61">
    <property type="entry name" value="MITOCHONDRIAL BASIC AMINO ACIDS TRANSPORTER"/>
    <property type="match status" value="1"/>
</dbReference>
<evidence type="ECO:0000256" key="8">
    <source>
        <dbReference type="ARBA" id="ARBA00022989"/>
    </source>
</evidence>
<dbReference type="WBParaSite" id="Pan_g4791.t2">
    <property type="protein sequence ID" value="Pan_g4791.t2"/>
    <property type="gene ID" value="Pan_g4791"/>
</dbReference>
<comment type="catalytic activity">
    <reaction evidence="11">
        <text>L-lysine(out) + L-arginine(in) = L-lysine(in) + L-arginine(out)</text>
        <dbReference type="Rhea" id="RHEA:70827"/>
        <dbReference type="ChEBI" id="CHEBI:32551"/>
        <dbReference type="ChEBI" id="CHEBI:32682"/>
    </reaction>
</comment>
<comment type="catalytic activity">
    <reaction evidence="12">
        <text>L-histidine(out) = L-histidine(in)</text>
        <dbReference type="Rhea" id="RHEA:72807"/>
        <dbReference type="ChEBI" id="CHEBI:57595"/>
    </reaction>
</comment>
<comment type="subcellular location">
    <subcellularLocation>
        <location evidence="1">Mitochondrion inner membrane</location>
        <topology evidence="1">Multi-pass membrane protein</topology>
    </subcellularLocation>
</comment>
<protein>
    <recommendedName>
        <fullName evidence="17">Mitochondrial basic amino acids transporter</fullName>
    </recommendedName>
    <alternativeName>
        <fullName evidence="21">Carnitine/acylcarnitine translocase-like</fullName>
    </alternativeName>
    <alternativeName>
        <fullName evidence="20">Mitochondrial carnitine/acylcarnitine carrier protein CACL</fullName>
    </alternativeName>
    <alternativeName>
        <fullName evidence="19">Mitochondrial ornithine transporter 3</fullName>
    </alternativeName>
    <alternativeName>
        <fullName evidence="18">Solute carrier family 25 member 29</fullName>
    </alternativeName>
</protein>
<evidence type="ECO:0000256" key="23">
    <source>
        <dbReference type="RuleBase" id="RU000488"/>
    </source>
</evidence>
<dbReference type="Gene3D" id="1.50.40.10">
    <property type="entry name" value="Mitochondrial carrier domain"/>
    <property type="match status" value="2"/>
</dbReference>
<keyword evidence="8" id="KW-1133">Transmembrane helix</keyword>
<evidence type="ECO:0000256" key="12">
    <source>
        <dbReference type="ARBA" id="ARBA00050592"/>
    </source>
</evidence>
<evidence type="ECO:0000256" key="14">
    <source>
        <dbReference type="ARBA" id="ARBA00051045"/>
    </source>
</evidence>
<comment type="catalytic activity">
    <reaction evidence="13">
        <text>L-histidine(out) + L-arginine(in) = L-histidine(in) + L-arginine(out)</text>
        <dbReference type="Rhea" id="RHEA:71063"/>
        <dbReference type="ChEBI" id="CHEBI:32682"/>
        <dbReference type="ChEBI" id="CHEBI:57595"/>
    </reaction>
</comment>
<feature type="repeat" description="Solcar" evidence="22">
    <location>
        <begin position="3"/>
        <end position="87"/>
    </location>
</feature>
<comment type="similarity">
    <text evidence="2 23">Belongs to the mitochondrial carrier (TC 2.A.29) family.</text>
</comment>
<dbReference type="InterPro" id="IPR023395">
    <property type="entry name" value="MCP_dom_sf"/>
</dbReference>
<dbReference type="GO" id="GO:1990575">
    <property type="term" value="P:mitochondrial L-ornithine transmembrane transport"/>
    <property type="evidence" value="ECO:0007669"/>
    <property type="project" value="TreeGrafter"/>
</dbReference>
<reference evidence="25" key="2">
    <citation type="submission" date="2020-10" db="UniProtKB">
        <authorList>
            <consortium name="WormBaseParasite"/>
        </authorList>
    </citation>
    <scope>IDENTIFICATION</scope>
</reference>
<evidence type="ECO:0000256" key="3">
    <source>
        <dbReference type="ARBA" id="ARBA00022448"/>
    </source>
</evidence>
<evidence type="ECO:0000256" key="19">
    <source>
        <dbReference type="ARBA" id="ARBA00078745"/>
    </source>
</evidence>
<evidence type="ECO:0000256" key="18">
    <source>
        <dbReference type="ARBA" id="ARBA00076491"/>
    </source>
</evidence>
<evidence type="ECO:0000256" key="17">
    <source>
        <dbReference type="ARBA" id="ARBA00071763"/>
    </source>
</evidence>